<dbReference type="PANTHER" id="PTHR10559">
    <property type="entry name" value="TRANSCOBALAMIN-1/GASTRIC INTRINSIC FACTOR"/>
    <property type="match status" value="1"/>
</dbReference>
<organism evidence="2 3">
    <name type="scientific">Knipowitschia caucasica</name>
    <name type="common">Caucasian dwarf goby</name>
    <name type="synonym">Pomatoschistus caucasicus</name>
    <dbReference type="NCBI Taxonomy" id="637954"/>
    <lineage>
        <taxon>Eukaryota</taxon>
        <taxon>Metazoa</taxon>
        <taxon>Chordata</taxon>
        <taxon>Craniata</taxon>
        <taxon>Vertebrata</taxon>
        <taxon>Euteleostomi</taxon>
        <taxon>Actinopterygii</taxon>
        <taxon>Neopterygii</taxon>
        <taxon>Teleostei</taxon>
        <taxon>Neoteleostei</taxon>
        <taxon>Acanthomorphata</taxon>
        <taxon>Gobiaria</taxon>
        <taxon>Gobiiformes</taxon>
        <taxon>Gobioidei</taxon>
        <taxon>Gobiidae</taxon>
        <taxon>Gobiinae</taxon>
        <taxon>Knipowitschia</taxon>
    </lineage>
</organism>
<evidence type="ECO:0000256" key="1">
    <source>
        <dbReference type="SAM" id="SignalP"/>
    </source>
</evidence>
<dbReference type="EMBL" id="OZ035832">
    <property type="protein sequence ID" value="CAL1570888.1"/>
    <property type="molecule type" value="Genomic_DNA"/>
</dbReference>
<proteinExistence type="predicted"/>
<name>A0AAV2J1W5_KNICA</name>
<accession>A0AAV2J1W5</accession>
<reference evidence="2 3" key="1">
    <citation type="submission" date="2024-04" db="EMBL/GenBank/DDBJ databases">
        <authorList>
            <person name="Waldvogel A.-M."/>
            <person name="Schoenle A."/>
        </authorList>
    </citation>
    <scope>NUCLEOTIDE SEQUENCE [LARGE SCALE GENOMIC DNA]</scope>
</reference>
<dbReference type="Proteomes" id="UP001497482">
    <property type="component" value="Chromosome 10"/>
</dbReference>
<evidence type="ECO:0000313" key="2">
    <source>
        <dbReference type="EMBL" id="CAL1570888.1"/>
    </source>
</evidence>
<evidence type="ECO:0000313" key="3">
    <source>
        <dbReference type="Proteomes" id="UP001497482"/>
    </source>
</evidence>
<protein>
    <recommendedName>
        <fullName evidence="4">DUF4430 domain-containing protein</fullName>
    </recommendedName>
</protein>
<feature type="chain" id="PRO_5043595467" description="DUF4430 domain-containing protein" evidence="1">
    <location>
        <begin position="21"/>
        <end position="134"/>
    </location>
</feature>
<dbReference type="Gene3D" id="2.170.130.30">
    <property type="match status" value="1"/>
</dbReference>
<evidence type="ECO:0008006" key="4">
    <source>
        <dbReference type="Google" id="ProtNLM"/>
    </source>
</evidence>
<feature type="signal peptide" evidence="1">
    <location>
        <begin position="1"/>
        <end position="20"/>
    </location>
</feature>
<dbReference type="AlphaFoldDB" id="A0AAV2J1W5"/>
<gene>
    <name evidence="2" type="ORF">KC01_LOCUS3097</name>
</gene>
<dbReference type="GO" id="GO:0031419">
    <property type="term" value="F:cobalamin binding"/>
    <property type="evidence" value="ECO:0007669"/>
    <property type="project" value="TreeGrafter"/>
</dbReference>
<dbReference type="GO" id="GO:0015889">
    <property type="term" value="P:cobalamin transport"/>
    <property type="evidence" value="ECO:0007669"/>
    <property type="project" value="TreeGrafter"/>
</dbReference>
<dbReference type="PANTHER" id="PTHR10559:SF18">
    <property type="entry name" value="TRANSCOBALAMIN II"/>
    <property type="match status" value="1"/>
</dbReference>
<keyword evidence="3" id="KW-1185">Reference proteome</keyword>
<dbReference type="GO" id="GO:0005615">
    <property type="term" value="C:extracellular space"/>
    <property type="evidence" value="ECO:0007669"/>
    <property type="project" value="TreeGrafter"/>
</dbReference>
<dbReference type="InterPro" id="IPR051588">
    <property type="entry name" value="Cobalamin_Transport"/>
</dbReference>
<keyword evidence="1" id="KW-0732">Signal</keyword>
<sequence length="134" mass="14993">MTPTIVFLLLPLLLLPEVRTKEYEFVPIEIKVVNSVKDTPAETFGASVVKGGILLGAMRRLMSSNIGFKFSIQEDEHFGPFLESVNGLSGSDRDHTYWELLVKTPTGETIRLDAGIGCYVPKAHEQIILNFNKW</sequence>